<feature type="region of interest" description="Disordered" evidence="1">
    <location>
        <begin position="176"/>
        <end position="198"/>
    </location>
</feature>
<name>A0ABQ7GMP8_DUNSA</name>
<evidence type="ECO:0000313" key="2">
    <source>
        <dbReference type="EMBL" id="KAF5835888.1"/>
    </source>
</evidence>
<keyword evidence="3" id="KW-1185">Reference proteome</keyword>
<proteinExistence type="predicted"/>
<feature type="compositionally biased region" description="Low complexity" evidence="1">
    <location>
        <begin position="188"/>
        <end position="198"/>
    </location>
</feature>
<reference evidence="2" key="1">
    <citation type="submission" date="2017-08" db="EMBL/GenBank/DDBJ databases">
        <authorList>
            <person name="Polle J.E."/>
            <person name="Barry K."/>
            <person name="Cushman J."/>
            <person name="Schmutz J."/>
            <person name="Tran D."/>
            <person name="Hathwaick L.T."/>
            <person name="Yim W.C."/>
            <person name="Jenkins J."/>
            <person name="Mckie-Krisberg Z.M."/>
            <person name="Prochnik S."/>
            <person name="Lindquist E."/>
            <person name="Dockter R.B."/>
            <person name="Adam C."/>
            <person name="Molina H."/>
            <person name="Bunkerborg J."/>
            <person name="Jin E."/>
            <person name="Buchheim M."/>
            <person name="Magnuson J."/>
        </authorList>
    </citation>
    <scope>NUCLEOTIDE SEQUENCE</scope>
    <source>
        <strain evidence="2">CCAP 19/18</strain>
    </source>
</reference>
<protein>
    <submittedName>
        <fullName evidence="2">Uncharacterized protein</fullName>
    </submittedName>
</protein>
<evidence type="ECO:0000313" key="3">
    <source>
        <dbReference type="Proteomes" id="UP000815325"/>
    </source>
</evidence>
<dbReference type="EMBL" id="MU069684">
    <property type="protein sequence ID" value="KAF5835888.1"/>
    <property type="molecule type" value="Genomic_DNA"/>
</dbReference>
<evidence type="ECO:0000256" key="1">
    <source>
        <dbReference type="SAM" id="MobiDB-lite"/>
    </source>
</evidence>
<gene>
    <name evidence="2" type="ORF">DUNSADRAFT_6701</name>
</gene>
<accession>A0ABQ7GMP8</accession>
<sequence length="390" mass="39653">MVAGPSTLMHSQVQALLSSDPFFFLESSNVNGTLSRDNDVRLDSALLAAAACKLADSSSSSNGADADGVPSTSTMYPPLEWPLTSASVSLLPSDALHFQAQPLTYRLMAVMANGPQESDPMLQSCLAMLRSRATGVTPDRAHNALASAVSLAAGEAPRLPLRWRFHLKVTADKANTALLSSPPPSGKQPPSAANAASAAAGAAGSGSAAMAGGSDGKGGTVSEEVIKAQAVLKSDADGAALVAACLCAWPCPACAPTTFSKLALALAIITQPPNIIVLNKGRHRGGLDFVLKVIYRTLNHAPAHQGGRDKAVAAASGPKGLGAVLDSGFPLIEQQVDQGGQPMVVLQLPQLAAIACAAAGSTAASSTAGRVPWPPAVEGMSKHLSLLHQQ</sequence>
<organism evidence="2 3">
    <name type="scientific">Dunaliella salina</name>
    <name type="common">Green alga</name>
    <name type="synonym">Protococcus salinus</name>
    <dbReference type="NCBI Taxonomy" id="3046"/>
    <lineage>
        <taxon>Eukaryota</taxon>
        <taxon>Viridiplantae</taxon>
        <taxon>Chlorophyta</taxon>
        <taxon>core chlorophytes</taxon>
        <taxon>Chlorophyceae</taxon>
        <taxon>CS clade</taxon>
        <taxon>Chlamydomonadales</taxon>
        <taxon>Dunaliellaceae</taxon>
        <taxon>Dunaliella</taxon>
    </lineage>
</organism>
<dbReference type="Proteomes" id="UP000815325">
    <property type="component" value="Unassembled WGS sequence"/>
</dbReference>
<comment type="caution">
    <text evidence="2">The sequence shown here is derived from an EMBL/GenBank/DDBJ whole genome shotgun (WGS) entry which is preliminary data.</text>
</comment>